<evidence type="ECO:0000313" key="3">
    <source>
        <dbReference type="EMBL" id="KXX78160.1"/>
    </source>
</evidence>
<proteinExistence type="predicted"/>
<dbReference type="Proteomes" id="UP000078237">
    <property type="component" value="Unassembled WGS sequence"/>
</dbReference>
<organism evidence="3 4">
    <name type="scientific">Madurella mycetomatis</name>
    <dbReference type="NCBI Taxonomy" id="100816"/>
    <lineage>
        <taxon>Eukaryota</taxon>
        <taxon>Fungi</taxon>
        <taxon>Dikarya</taxon>
        <taxon>Ascomycota</taxon>
        <taxon>Pezizomycotina</taxon>
        <taxon>Sordariomycetes</taxon>
        <taxon>Sordariomycetidae</taxon>
        <taxon>Sordariales</taxon>
        <taxon>Sordariales incertae sedis</taxon>
        <taxon>Madurella</taxon>
    </lineage>
</organism>
<reference evidence="3 4" key="1">
    <citation type="journal article" date="2016" name="Genome Announc.">
        <title>Genome Sequence of Madurella mycetomatis mm55, Isolated from a Human Mycetoma Case in Sudan.</title>
        <authorList>
            <person name="Smit S."/>
            <person name="Derks M.F."/>
            <person name="Bervoets S."/>
            <person name="Fahal A."/>
            <person name="van Leeuwen W."/>
            <person name="van Belkum A."/>
            <person name="van de Sande W.W."/>
        </authorList>
    </citation>
    <scope>NUCLEOTIDE SEQUENCE [LARGE SCALE GENOMIC DNA]</scope>
    <source>
        <strain evidence="4">mm55</strain>
    </source>
</reference>
<feature type="region of interest" description="Disordered" evidence="1">
    <location>
        <begin position="128"/>
        <end position="203"/>
    </location>
</feature>
<keyword evidence="2" id="KW-1133">Transmembrane helix</keyword>
<evidence type="ECO:0000256" key="1">
    <source>
        <dbReference type="SAM" id="MobiDB-lite"/>
    </source>
</evidence>
<dbReference type="VEuPathDB" id="FungiDB:MMYC01_204274"/>
<evidence type="ECO:0000256" key="2">
    <source>
        <dbReference type="SAM" id="Phobius"/>
    </source>
</evidence>
<keyword evidence="2" id="KW-0812">Transmembrane</keyword>
<feature type="transmembrane region" description="Helical" evidence="2">
    <location>
        <begin position="41"/>
        <end position="63"/>
    </location>
</feature>
<accession>A0A175W4K5</accession>
<dbReference type="OrthoDB" id="5400539at2759"/>
<dbReference type="EMBL" id="LCTW02000131">
    <property type="protein sequence ID" value="KXX78160.1"/>
    <property type="molecule type" value="Genomic_DNA"/>
</dbReference>
<gene>
    <name evidence="3" type="ORF">MMYC01_204274</name>
</gene>
<keyword evidence="2" id="KW-0472">Membrane</keyword>
<dbReference type="InterPro" id="IPR020999">
    <property type="entry name" value="Chitin_synth_reg_RCR"/>
</dbReference>
<comment type="caution">
    <text evidence="3">The sequence shown here is derived from an EMBL/GenBank/DDBJ whole genome shotgun (WGS) entry which is preliminary data.</text>
</comment>
<dbReference type="AlphaFoldDB" id="A0A175W4K5"/>
<feature type="compositionally biased region" description="Pro residues" evidence="1">
    <location>
        <begin position="166"/>
        <end position="188"/>
    </location>
</feature>
<feature type="compositionally biased region" description="Polar residues" evidence="1">
    <location>
        <begin position="191"/>
        <end position="203"/>
    </location>
</feature>
<protein>
    <submittedName>
        <fullName evidence="3">Uncharacterized protein</fullName>
    </submittedName>
</protein>
<dbReference type="Pfam" id="PF12273">
    <property type="entry name" value="RCR"/>
    <property type="match status" value="1"/>
</dbReference>
<name>A0A175W4K5_9PEZI</name>
<keyword evidence="4" id="KW-1185">Reference proteome</keyword>
<feature type="compositionally biased region" description="Polar residues" evidence="1">
    <location>
        <begin position="144"/>
        <end position="157"/>
    </location>
</feature>
<sequence length="203" mass="22157">MAVVAAKLASRQLRNCTRTPDGFIDETSCYVPFWSTRTGTIVKWSLFFGIIAIVGLYLLLGYVHAQKRLRKGLAPLGYHRFLVSRSALAQIDPRYRYPQPANTTIHPYGPDSQYYGMHAMPPPVYDPNAPRLPVYEPPAGSTKAEPSQQHQLNQPATGASAEHASPPGPPPISGPPPDYTPPPGPPPRAAESQSTESTNPFRS</sequence>
<evidence type="ECO:0000313" key="4">
    <source>
        <dbReference type="Proteomes" id="UP000078237"/>
    </source>
</evidence>